<dbReference type="EMBL" id="CAJNOE010002771">
    <property type="protein sequence ID" value="CAF1492313.1"/>
    <property type="molecule type" value="Genomic_DNA"/>
</dbReference>
<dbReference type="Proteomes" id="UP000663860">
    <property type="component" value="Unassembled WGS sequence"/>
</dbReference>
<reference evidence="2" key="1">
    <citation type="submission" date="2021-02" db="EMBL/GenBank/DDBJ databases">
        <authorList>
            <person name="Nowell W R."/>
        </authorList>
    </citation>
    <scope>NUCLEOTIDE SEQUENCE</scope>
</reference>
<organism evidence="2 4">
    <name type="scientific">Adineta steineri</name>
    <dbReference type="NCBI Taxonomy" id="433720"/>
    <lineage>
        <taxon>Eukaryota</taxon>
        <taxon>Metazoa</taxon>
        <taxon>Spiralia</taxon>
        <taxon>Gnathifera</taxon>
        <taxon>Rotifera</taxon>
        <taxon>Eurotatoria</taxon>
        <taxon>Bdelloidea</taxon>
        <taxon>Adinetida</taxon>
        <taxon>Adinetidae</taxon>
        <taxon>Adineta</taxon>
    </lineage>
</organism>
<gene>
    <name evidence="2" type="ORF">IZO911_LOCUS44552</name>
    <name evidence="3" type="ORF">KXQ929_LOCUS38975</name>
</gene>
<dbReference type="EMBL" id="CAJOBB010007231">
    <property type="protein sequence ID" value="CAF4181502.1"/>
    <property type="molecule type" value="Genomic_DNA"/>
</dbReference>
<name>A0A815SNB1_9BILA</name>
<evidence type="ECO:0000313" key="2">
    <source>
        <dbReference type="EMBL" id="CAF1492313.1"/>
    </source>
</evidence>
<protein>
    <submittedName>
        <fullName evidence="2">Uncharacterized protein</fullName>
    </submittedName>
</protein>
<feature type="region of interest" description="Disordered" evidence="1">
    <location>
        <begin position="1"/>
        <end position="26"/>
    </location>
</feature>
<accession>A0A815SNB1</accession>
<evidence type="ECO:0000313" key="3">
    <source>
        <dbReference type="EMBL" id="CAF4181502.1"/>
    </source>
</evidence>
<sequence length="75" mass="8125">MASNSSSNQVTNLDLSSLSNDADTTQLDSTRTNSALSIVACKHEIDQTMIKHLQILQGFKIVIVCDDSGSKNEQL</sequence>
<dbReference type="Proteomes" id="UP000663868">
    <property type="component" value="Unassembled WGS sequence"/>
</dbReference>
<evidence type="ECO:0000313" key="4">
    <source>
        <dbReference type="Proteomes" id="UP000663860"/>
    </source>
</evidence>
<comment type="caution">
    <text evidence="2">The sequence shown here is derived from an EMBL/GenBank/DDBJ whole genome shotgun (WGS) entry which is preliminary data.</text>
</comment>
<dbReference type="AlphaFoldDB" id="A0A815SNB1"/>
<evidence type="ECO:0000256" key="1">
    <source>
        <dbReference type="SAM" id="MobiDB-lite"/>
    </source>
</evidence>
<proteinExistence type="predicted"/>